<keyword evidence="10" id="KW-1185">Reference proteome</keyword>
<dbReference type="SUPFAM" id="SSF55874">
    <property type="entry name" value="ATPase domain of HSP90 chaperone/DNA topoisomerase II/histidine kinase"/>
    <property type="match status" value="1"/>
</dbReference>
<dbReference type="NCBIfam" id="TIGR00229">
    <property type="entry name" value="sensory_box"/>
    <property type="match status" value="2"/>
</dbReference>
<feature type="domain" description="Histidine kinase" evidence="6">
    <location>
        <begin position="293"/>
        <end position="513"/>
    </location>
</feature>
<gene>
    <name evidence="9" type="ORF">SD10_04035</name>
</gene>
<dbReference type="PROSITE" id="PS50113">
    <property type="entry name" value="PAC"/>
    <property type="match status" value="2"/>
</dbReference>
<dbReference type="HOGENOM" id="CLU_000445_114_15_10"/>
<dbReference type="Pfam" id="PF08447">
    <property type="entry name" value="PAS_3"/>
    <property type="match status" value="2"/>
</dbReference>
<keyword evidence="5" id="KW-0418">Kinase</keyword>
<dbReference type="InterPro" id="IPR001610">
    <property type="entry name" value="PAC"/>
</dbReference>
<dbReference type="CDD" id="cd00082">
    <property type="entry name" value="HisKA"/>
    <property type="match status" value="1"/>
</dbReference>
<dbReference type="InterPro" id="IPR035965">
    <property type="entry name" value="PAS-like_dom_sf"/>
</dbReference>
<reference evidence="9 10" key="1">
    <citation type="journal article" date="2014" name="Curr. Microbiol.">
        <title>Spirosoma radiotolerans sp. nov., a gamma-radiation-resistant bacterium isolated from gamma ray-irradiated soil.</title>
        <authorList>
            <person name="Lee J.J."/>
            <person name="Srinivasan S."/>
            <person name="Lim S."/>
            <person name="Joe M."/>
            <person name="Im S."/>
            <person name="Bae S.I."/>
            <person name="Park K.R."/>
            <person name="Han J.H."/>
            <person name="Park S.H."/>
            <person name="Joo B.M."/>
            <person name="Park S.J."/>
            <person name="Kim M.K."/>
        </authorList>
    </citation>
    <scope>NUCLEOTIDE SEQUENCE [LARGE SCALE GENOMIC DNA]</scope>
    <source>
        <strain evidence="9 10">DG5A</strain>
    </source>
</reference>
<dbReference type="GO" id="GO:0000155">
    <property type="term" value="F:phosphorelay sensor kinase activity"/>
    <property type="evidence" value="ECO:0007669"/>
    <property type="project" value="InterPro"/>
</dbReference>
<dbReference type="PATRIC" id="fig|1379870.5.peg.881"/>
<dbReference type="EMBL" id="CP010429">
    <property type="protein sequence ID" value="AKD54200.1"/>
    <property type="molecule type" value="Genomic_DNA"/>
</dbReference>
<keyword evidence="4" id="KW-0808">Transferase</keyword>
<sequence>MANEINDQDESSPRLDPSRYWKDAEKALRSSQEHFRMFLTTISDAVYRMNADWSQMLTLEGQEFLATTEKPSQYWFKKYIPLQDQPQVQAAIEQAIETKSIFELEHRIILADGTIGWTLSRAIPLLNTQSKIVEWVGVASDITQRKQAEESLNRLQKRTIIAVEAAEMATWEWHLAANQVYWNEQHFKLLGMPLQPEPMQPADFLSHIHPDDRQRVTDQLTQAIEQQGIYDTDFRIIRDDGTLRWMSGYGRITEEVDGRPSRMSGVMFDITDRKQAEEELKEGAQRKDEFMALLAHELRNPLATLSNTVQILQLTKGTNEMLPLESALTLMSREVSHLVRLVDDLLDVSRINQGKTQLRLASLDLTSLVRQAIEAARPLVETGQRQFMASLPGEPLYMQGDDIRLTQMIRDLLSNAAKFTHNNGHVWLTLEQVGGEACLRIRDDGIGIAADQLDRIFTMFVQVDTSSIRSQGGLGLGLTLVKQFAELHGGRVEVASAGVGAGSEFSIYLPLKHPNHTVTHNEYG</sequence>
<dbReference type="Gene3D" id="2.10.70.100">
    <property type="match status" value="1"/>
</dbReference>
<dbReference type="SUPFAM" id="SSF47384">
    <property type="entry name" value="Homodimeric domain of signal transducing histidine kinase"/>
    <property type="match status" value="1"/>
</dbReference>
<dbReference type="InterPro" id="IPR000014">
    <property type="entry name" value="PAS"/>
</dbReference>
<organism evidence="9 10">
    <name type="scientific">Spirosoma radiotolerans</name>
    <dbReference type="NCBI Taxonomy" id="1379870"/>
    <lineage>
        <taxon>Bacteria</taxon>
        <taxon>Pseudomonadati</taxon>
        <taxon>Bacteroidota</taxon>
        <taxon>Cytophagia</taxon>
        <taxon>Cytophagales</taxon>
        <taxon>Cytophagaceae</taxon>
        <taxon>Spirosoma</taxon>
    </lineage>
</organism>
<evidence type="ECO:0000259" key="6">
    <source>
        <dbReference type="PROSITE" id="PS50109"/>
    </source>
</evidence>
<keyword evidence="3" id="KW-0597">Phosphoprotein</keyword>
<dbReference type="InterPro" id="IPR013655">
    <property type="entry name" value="PAS_fold_3"/>
</dbReference>
<dbReference type="SMART" id="SM00388">
    <property type="entry name" value="HisKA"/>
    <property type="match status" value="1"/>
</dbReference>
<evidence type="ECO:0000256" key="3">
    <source>
        <dbReference type="ARBA" id="ARBA00022553"/>
    </source>
</evidence>
<dbReference type="Gene3D" id="1.10.287.130">
    <property type="match status" value="1"/>
</dbReference>
<comment type="catalytic activity">
    <reaction evidence="1">
        <text>ATP + protein L-histidine = ADP + protein N-phospho-L-histidine.</text>
        <dbReference type="EC" id="2.7.13.3"/>
    </reaction>
</comment>
<dbReference type="InterPro" id="IPR005467">
    <property type="entry name" value="His_kinase_dom"/>
</dbReference>
<dbReference type="KEGG" id="srd:SD10_04035"/>
<evidence type="ECO:0000313" key="10">
    <source>
        <dbReference type="Proteomes" id="UP000033054"/>
    </source>
</evidence>
<dbReference type="PANTHER" id="PTHR43304:SF1">
    <property type="entry name" value="PAC DOMAIN-CONTAINING PROTEIN"/>
    <property type="match status" value="1"/>
</dbReference>
<dbReference type="InterPro" id="IPR003661">
    <property type="entry name" value="HisK_dim/P_dom"/>
</dbReference>
<feature type="domain" description="PAC" evidence="8">
    <location>
        <begin position="230"/>
        <end position="282"/>
    </location>
</feature>
<dbReference type="InterPro" id="IPR004358">
    <property type="entry name" value="Sig_transdc_His_kin-like_C"/>
</dbReference>
<dbReference type="Gene3D" id="3.30.450.20">
    <property type="entry name" value="PAS domain"/>
    <property type="match status" value="2"/>
</dbReference>
<dbReference type="SMART" id="SM00086">
    <property type="entry name" value="PAC"/>
    <property type="match status" value="2"/>
</dbReference>
<dbReference type="AlphaFoldDB" id="A0A0E3ZTT2"/>
<evidence type="ECO:0000259" key="8">
    <source>
        <dbReference type="PROSITE" id="PS50113"/>
    </source>
</evidence>
<dbReference type="Pfam" id="PF02518">
    <property type="entry name" value="HATPase_c"/>
    <property type="match status" value="1"/>
</dbReference>
<dbReference type="Gene3D" id="3.30.565.10">
    <property type="entry name" value="Histidine kinase-like ATPase, C-terminal domain"/>
    <property type="match status" value="1"/>
</dbReference>
<evidence type="ECO:0000256" key="2">
    <source>
        <dbReference type="ARBA" id="ARBA00012438"/>
    </source>
</evidence>
<dbReference type="InterPro" id="IPR052162">
    <property type="entry name" value="Sensor_kinase/Photoreceptor"/>
</dbReference>
<dbReference type="InterPro" id="IPR000700">
    <property type="entry name" value="PAS-assoc_C"/>
</dbReference>
<dbReference type="PROSITE" id="PS50112">
    <property type="entry name" value="PAS"/>
    <property type="match status" value="1"/>
</dbReference>
<dbReference type="PRINTS" id="PR00344">
    <property type="entry name" value="BCTRLSENSOR"/>
</dbReference>
<evidence type="ECO:0000256" key="4">
    <source>
        <dbReference type="ARBA" id="ARBA00022679"/>
    </source>
</evidence>
<dbReference type="RefSeq" id="WP_046375800.1">
    <property type="nucleotide sequence ID" value="NZ_CP010429.1"/>
</dbReference>
<dbReference type="FunFam" id="3.30.565.10:FF:000006">
    <property type="entry name" value="Sensor histidine kinase WalK"/>
    <property type="match status" value="1"/>
</dbReference>
<accession>A0A0E3ZTT2</accession>
<feature type="domain" description="PAS" evidence="7">
    <location>
        <begin position="180"/>
        <end position="227"/>
    </location>
</feature>
<dbReference type="EC" id="2.7.13.3" evidence="2"/>
<dbReference type="InterPro" id="IPR036097">
    <property type="entry name" value="HisK_dim/P_sf"/>
</dbReference>
<dbReference type="Pfam" id="PF00512">
    <property type="entry name" value="HisKA"/>
    <property type="match status" value="1"/>
</dbReference>
<protein>
    <recommendedName>
        <fullName evidence="2">histidine kinase</fullName>
        <ecNumber evidence="2">2.7.13.3</ecNumber>
    </recommendedName>
</protein>
<name>A0A0E3ZTT2_9BACT</name>
<dbReference type="CDD" id="cd00075">
    <property type="entry name" value="HATPase"/>
    <property type="match status" value="1"/>
</dbReference>
<evidence type="ECO:0000313" key="9">
    <source>
        <dbReference type="EMBL" id="AKD54200.1"/>
    </source>
</evidence>
<evidence type="ECO:0000256" key="1">
    <source>
        <dbReference type="ARBA" id="ARBA00000085"/>
    </source>
</evidence>
<feature type="domain" description="PAC" evidence="8">
    <location>
        <begin position="102"/>
        <end position="154"/>
    </location>
</feature>
<dbReference type="InterPro" id="IPR036890">
    <property type="entry name" value="HATPase_C_sf"/>
</dbReference>
<dbReference type="CDD" id="cd00130">
    <property type="entry name" value="PAS"/>
    <property type="match status" value="2"/>
</dbReference>
<dbReference type="STRING" id="1379870.SD10_04035"/>
<evidence type="ECO:0000259" key="7">
    <source>
        <dbReference type="PROSITE" id="PS50112"/>
    </source>
</evidence>
<proteinExistence type="predicted"/>
<dbReference type="Proteomes" id="UP000033054">
    <property type="component" value="Chromosome"/>
</dbReference>
<dbReference type="InterPro" id="IPR003594">
    <property type="entry name" value="HATPase_dom"/>
</dbReference>
<evidence type="ECO:0000256" key="5">
    <source>
        <dbReference type="ARBA" id="ARBA00022777"/>
    </source>
</evidence>
<dbReference type="PANTHER" id="PTHR43304">
    <property type="entry name" value="PHYTOCHROME-LIKE PROTEIN CPH1"/>
    <property type="match status" value="1"/>
</dbReference>
<dbReference type="PROSITE" id="PS50109">
    <property type="entry name" value="HIS_KIN"/>
    <property type="match status" value="1"/>
</dbReference>
<dbReference type="SMART" id="SM00387">
    <property type="entry name" value="HATPase_c"/>
    <property type="match status" value="1"/>
</dbReference>
<dbReference type="SUPFAM" id="SSF55785">
    <property type="entry name" value="PYP-like sensor domain (PAS domain)"/>
    <property type="match status" value="2"/>
</dbReference>
<dbReference type="OrthoDB" id="9808408at2"/>